<dbReference type="OrthoDB" id="3211108at2"/>
<protein>
    <submittedName>
        <fullName evidence="2">Putative RNA-binding Zn ribbon-like protein</fullName>
    </submittedName>
</protein>
<dbReference type="SUPFAM" id="SSF160904">
    <property type="entry name" value="Jann2411-like"/>
    <property type="match status" value="1"/>
</dbReference>
<dbReference type="InterPro" id="IPR010852">
    <property type="entry name" value="ABATE"/>
</dbReference>
<accession>A0A561TTP0</accession>
<reference evidence="2 3" key="1">
    <citation type="submission" date="2019-06" db="EMBL/GenBank/DDBJ databases">
        <title>Sequencing the genomes of 1000 actinobacteria strains.</title>
        <authorList>
            <person name="Klenk H.-P."/>
        </authorList>
    </citation>
    <scope>NUCLEOTIDE SEQUENCE [LARGE SCALE GENOMIC DNA]</scope>
    <source>
        <strain evidence="2 3">DSM 44826</strain>
    </source>
</reference>
<dbReference type="EMBL" id="VIWT01000003">
    <property type="protein sequence ID" value="TWF90463.1"/>
    <property type="molecule type" value="Genomic_DNA"/>
</dbReference>
<name>A0A561TTP0_9ACTN</name>
<dbReference type="PANTHER" id="PTHR35525:SF3">
    <property type="entry name" value="BLL6575 PROTEIN"/>
    <property type="match status" value="1"/>
</dbReference>
<sequence length="207" mass="21962">MRGVTETVTAADPLPPAPGSAQHVALAFANTLLALPAGPVDLLDSPDAAVHWLRAHDLATDDAVLYEYCAGRLRELRSQLRALLSACVEGTPAPPAALQAVNTALTTAPSAALLRWDETRGLHRAPAHPADRAAEHAMAAVAADAAELLTGPDAELMVRCAATPCTRYLLRTHAARHWCSTRCGDRVRAARAYARRTQARDAAKQVD</sequence>
<feature type="domain" description="Zinc finger CGNR" evidence="1">
    <location>
        <begin position="159"/>
        <end position="196"/>
    </location>
</feature>
<organism evidence="2 3">
    <name type="scientific">Kitasatospora viridis</name>
    <dbReference type="NCBI Taxonomy" id="281105"/>
    <lineage>
        <taxon>Bacteria</taxon>
        <taxon>Bacillati</taxon>
        <taxon>Actinomycetota</taxon>
        <taxon>Actinomycetes</taxon>
        <taxon>Kitasatosporales</taxon>
        <taxon>Streptomycetaceae</taxon>
        <taxon>Kitasatospora</taxon>
    </lineage>
</organism>
<dbReference type="AlphaFoldDB" id="A0A561TTP0"/>
<dbReference type="Pfam" id="PF07336">
    <property type="entry name" value="ABATE"/>
    <property type="match status" value="1"/>
</dbReference>
<dbReference type="Proteomes" id="UP000317940">
    <property type="component" value="Unassembled WGS sequence"/>
</dbReference>
<proteinExistence type="predicted"/>
<dbReference type="Pfam" id="PF11706">
    <property type="entry name" value="zf-CGNR"/>
    <property type="match status" value="1"/>
</dbReference>
<dbReference type="PANTHER" id="PTHR35525">
    <property type="entry name" value="BLL6575 PROTEIN"/>
    <property type="match status" value="1"/>
</dbReference>
<dbReference type="Gene3D" id="1.10.3300.10">
    <property type="entry name" value="Jann2411-like domain"/>
    <property type="match status" value="1"/>
</dbReference>
<evidence type="ECO:0000259" key="1">
    <source>
        <dbReference type="Pfam" id="PF11706"/>
    </source>
</evidence>
<comment type="caution">
    <text evidence="2">The sequence shown here is derived from an EMBL/GenBank/DDBJ whole genome shotgun (WGS) entry which is preliminary data.</text>
</comment>
<evidence type="ECO:0000313" key="3">
    <source>
        <dbReference type="Proteomes" id="UP000317940"/>
    </source>
</evidence>
<evidence type="ECO:0000313" key="2">
    <source>
        <dbReference type="EMBL" id="TWF90463.1"/>
    </source>
</evidence>
<dbReference type="InterPro" id="IPR021005">
    <property type="entry name" value="Znf_CGNR"/>
</dbReference>
<dbReference type="RefSeq" id="WP_145909661.1">
    <property type="nucleotide sequence ID" value="NZ_BAAAMZ010000001.1"/>
</dbReference>
<keyword evidence="3" id="KW-1185">Reference proteome</keyword>
<gene>
    <name evidence="2" type="ORF">FHX73_13510</name>
</gene>
<dbReference type="InterPro" id="IPR023286">
    <property type="entry name" value="ABATE_dom_sf"/>
</dbReference>